<name>A0A4Y7T9V8_COPMI</name>
<accession>A0A4Y7T9V8</accession>
<gene>
    <name evidence="2" type="ORF">FA13DRAFT_528987</name>
</gene>
<dbReference type="AlphaFoldDB" id="A0A4Y7T9V8"/>
<dbReference type="EMBL" id="QPFP01000022">
    <property type="protein sequence ID" value="TEB30718.1"/>
    <property type="molecule type" value="Genomic_DNA"/>
</dbReference>
<feature type="region of interest" description="Disordered" evidence="1">
    <location>
        <begin position="26"/>
        <end position="46"/>
    </location>
</feature>
<protein>
    <submittedName>
        <fullName evidence="2">Uncharacterized protein</fullName>
    </submittedName>
</protein>
<dbReference type="Proteomes" id="UP000298030">
    <property type="component" value="Unassembled WGS sequence"/>
</dbReference>
<evidence type="ECO:0000256" key="1">
    <source>
        <dbReference type="SAM" id="MobiDB-lite"/>
    </source>
</evidence>
<reference evidence="2 3" key="1">
    <citation type="journal article" date="2019" name="Nat. Ecol. Evol.">
        <title>Megaphylogeny resolves global patterns of mushroom evolution.</title>
        <authorList>
            <person name="Varga T."/>
            <person name="Krizsan K."/>
            <person name="Foldi C."/>
            <person name="Dima B."/>
            <person name="Sanchez-Garcia M."/>
            <person name="Sanchez-Ramirez S."/>
            <person name="Szollosi G.J."/>
            <person name="Szarkandi J.G."/>
            <person name="Papp V."/>
            <person name="Albert L."/>
            <person name="Andreopoulos W."/>
            <person name="Angelini C."/>
            <person name="Antonin V."/>
            <person name="Barry K.W."/>
            <person name="Bougher N.L."/>
            <person name="Buchanan P."/>
            <person name="Buyck B."/>
            <person name="Bense V."/>
            <person name="Catcheside P."/>
            <person name="Chovatia M."/>
            <person name="Cooper J."/>
            <person name="Damon W."/>
            <person name="Desjardin D."/>
            <person name="Finy P."/>
            <person name="Geml J."/>
            <person name="Haridas S."/>
            <person name="Hughes K."/>
            <person name="Justo A."/>
            <person name="Karasinski D."/>
            <person name="Kautmanova I."/>
            <person name="Kiss B."/>
            <person name="Kocsube S."/>
            <person name="Kotiranta H."/>
            <person name="LaButti K.M."/>
            <person name="Lechner B.E."/>
            <person name="Liimatainen K."/>
            <person name="Lipzen A."/>
            <person name="Lukacs Z."/>
            <person name="Mihaltcheva S."/>
            <person name="Morgado L.N."/>
            <person name="Niskanen T."/>
            <person name="Noordeloos M.E."/>
            <person name="Ohm R.A."/>
            <person name="Ortiz-Santana B."/>
            <person name="Ovrebo C."/>
            <person name="Racz N."/>
            <person name="Riley R."/>
            <person name="Savchenko A."/>
            <person name="Shiryaev A."/>
            <person name="Soop K."/>
            <person name="Spirin V."/>
            <person name="Szebenyi C."/>
            <person name="Tomsovsky M."/>
            <person name="Tulloss R.E."/>
            <person name="Uehling J."/>
            <person name="Grigoriev I.V."/>
            <person name="Vagvolgyi C."/>
            <person name="Papp T."/>
            <person name="Martin F.M."/>
            <person name="Miettinen O."/>
            <person name="Hibbett D.S."/>
            <person name="Nagy L.G."/>
        </authorList>
    </citation>
    <scope>NUCLEOTIDE SEQUENCE [LARGE SCALE GENOMIC DNA]</scope>
    <source>
        <strain evidence="2 3">FP101781</strain>
    </source>
</reference>
<proteinExistence type="predicted"/>
<evidence type="ECO:0000313" key="3">
    <source>
        <dbReference type="Proteomes" id="UP000298030"/>
    </source>
</evidence>
<comment type="caution">
    <text evidence="2">The sequence shown here is derived from an EMBL/GenBank/DDBJ whole genome shotgun (WGS) entry which is preliminary data.</text>
</comment>
<organism evidence="2 3">
    <name type="scientific">Coprinellus micaceus</name>
    <name type="common">Glistening ink-cap mushroom</name>
    <name type="synonym">Coprinus micaceus</name>
    <dbReference type="NCBI Taxonomy" id="71717"/>
    <lineage>
        <taxon>Eukaryota</taxon>
        <taxon>Fungi</taxon>
        <taxon>Dikarya</taxon>
        <taxon>Basidiomycota</taxon>
        <taxon>Agaricomycotina</taxon>
        <taxon>Agaricomycetes</taxon>
        <taxon>Agaricomycetidae</taxon>
        <taxon>Agaricales</taxon>
        <taxon>Agaricineae</taxon>
        <taxon>Psathyrellaceae</taxon>
        <taxon>Coprinellus</taxon>
    </lineage>
</organism>
<evidence type="ECO:0000313" key="2">
    <source>
        <dbReference type="EMBL" id="TEB30718.1"/>
    </source>
</evidence>
<sequence length="93" mass="9949">MAQLQPRLTLACPCVSFKLSLIAGMSGSTPTPPSSTSHEVGAHLRPSPPGTYPLIIDTAIGYLVEAMESPLDTRDCHLRMRVAADCIERALKS</sequence>
<keyword evidence="3" id="KW-1185">Reference proteome</keyword>